<dbReference type="Proteomes" id="UP000756530">
    <property type="component" value="Unassembled WGS sequence"/>
</dbReference>
<comment type="caution">
    <text evidence="2">The sequence shown here is derived from an EMBL/GenBank/DDBJ whole genome shotgun (WGS) entry which is preliminary data.</text>
</comment>
<organism evidence="2 3">
    <name type="scientific">Maritimibacter dapengensis</name>
    <dbReference type="NCBI Taxonomy" id="2836868"/>
    <lineage>
        <taxon>Bacteria</taxon>
        <taxon>Pseudomonadati</taxon>
        <taxon>Pseudomonadota</taxon>
        <taxon>Alphaproteobacteria</taxon>
        <taxon>Rhodobacterales</taxon>
        <taxon>Roseobacteraceae</taxon>
        <taxon>Maritimibacter</taxon>
    </lineage>
</organism>
<feature type="transmembrane region" description="Helical" evidence="1">
    <location>
        <begin position="198"/>
        <end position="216"/>
    </location>
</feature>
<feature type="transmembrane region" description="Helical" evidence="1">
    <location>
        <begin position="245"/>
        <end position="263"/>
    </location>
</feature>
<keyword evidence="3" id="KW-1185">Reference proteome</keyword>
<gene>
    <name evidence="2" type="ORF">KJP28_03395</name>
</gene>
<proteinExistence type="predicted"/>
<feature type="transmembrane region" description="Helical" evidence="1">
    <location>
        <begin position="153"/>
        <end position="177"/>
    </location>
</feature>
<feature type="transmembrane region" description="Helical" evidence="1">
    <location>
        <begin position="222"/>
        <end position="238"/>
    </location>
</feature>
<dbReference type="RefSeq" id="WP_218390819.1">
    <property type="nucleotide sequence ID" value="NZ_JAHUZE010000001.1"/>
</dbReference>
<evidence type="ECO:0000313" key="3">
    <source>
        <dbReference type="Proteomes" id="UP000756530"/>
    </source>
</evidence>
<feature type="transmembrane region" description="Helical" evidence="1">
    <location>
        <begin position="364"/>
        <end position="381"/>
    </location>
</feature>
<feature type="transmembrane region" description="Helical" evidence="1">
    <location>
        <begin position="113"/>
        <end position="133"/>
    </location>
</feature>
<feature type="transmembrane region" description="Helical" evidence="1">
    <location>
        <begin position="84"/>
        <end position="101"/>
    </location>
</feature>
<sequence>MKLGIIGVQNVAIAYIAIWATSPFLQYGDAYRALVLLAAGLWGCLEVARPCNVFERPTWPVILSLFYILYTGAILFLFDGMHAVTGALQSFILLFFLVIHQSRRDRLQSLVPVFWAILLTMPIWHITTLSVILGENARAARIGVRSGVEAQALAALGVGGYALVYGTLLMLPALAALAMKARRVSNEGLPRSLRRLPAVPVSLICANVASGIALVLWSGFSIAAVTLIFAMIPILFLRDDHPMRLAVFFFASVLVAFFANTLLQSGLQALLPLAEGTNYATKIADVLLSLRLDENIGTVSERMERYTRSIGLFLEHPILGTLTHRDVGKHSEILDTFAQFGLLTGAIASYLFFVVPVRAIRRSRAGFSATFATLIVVTMTFLFNNAFAAAGVALFIVFPVATLLLETAAQGVGTRQGVPAHA</sequence>
<evidence type="ECO:0008006" key="4">
    <source>
        <dbReference type="Google" id="ProtNLM"/>
    </source>
</evidence>
<evidence type="ECO:0000256" key="1">
    <source>
        <dbReference type="SAM" id="Phobius"/>
    </source>
</evidence>
<feature type="transmembrane region" description="Helical" evidence="1">
    <location>
        <begin position="60"/>
        <end position="78"/>
    </location>
</feature>
<feature type="transmembrane region" description="Helical" evidence="1">
    <location>
        <begin position="31"/>
        <end position="48"/>
    </location>
</feature>
<feature type="transmembrane region" description="Helical" evidence="1">
    <location>
        <begin position="387"/>
        <end position="405"/>
    </location>
</feature>
<keyword evidence="1" id="KW-1133">Transmembrane helix</keyword>
<protein>
    <recommendedName>
        <fullName evidence="4">O-antigen ligase</fullName>
    </recommendedName>
</protein>
<evidence type="ECO:0000313" key="2">
    <source>
        <dbReference type="EMBL" id="MBV7377958.1"/>
    </source>
</evidence>
<feature type="transmembrane region" description="Helical" evidence="1">
    <location>
        <begin position="337"/>
        <end position="357"/>
    </location>
</feature>
<keyword evidence="1" id="KW-0472">Membrane</keyword>
<reference evidence="2 3" key="1">
    <citation type="submission" date="2021-05" db="EMBL/GenBank/DDBJ databases">
        <title>Culturable bacteria isolated from Daya Bay.</title>
        <authorList>
            <person name="Zheng W."/>
            <person name="Yu S."/>
            <person name="Huang Y."/>
        </authorList>
    </citation>
    <scope>NUCLEOTIDE SEQUENCE [LARGE SCALE GENOMIC DNA]</scope>
    <source>
        <strain evidence="2 3">DP4N28-5</strain>
    </source>
</reference>
<feature type="transmembrane region" description="Helical" evidence="1">
    <location>
        <begin position="7"/>
        <end position="25"/>
    </location>
</feature>
<name>A0ABS6SZK7_9RHOB</name>
<keyword evidence="1" id="KW-0812">Transmembrane</keyword>
<accession>A0ABS6SZK7</accession>
<dbReference type="EMBL" id="JAHUZE010000001">
    <property type="protein sequence ID" value="MBV7377958.1"/>
    <property type="molecule type" value="Genomic_DNA"/>
</dbReference>